<keyword evidence="2" id="KW-1185">Reference proteome</keyword>
<gene>
    <name evidence="1" type="ORF">V6N12_035623</name>
</gene>
<name>A0ABR2EQP8_9ROSI</name>
<sequence length="81" mass="8838">MEGGKKVVDFLIEKRCEDRLHSSFQDDPGGVSWSSGLGVEYAGRLFVRDIGDLDAMFLCAKLALKGLSLAKELKVSCLTIC</sequence>
<reference evidence="1 2" key="1">
    <citation type="journal article" date="2024" name="G3 (Bethesda)">
        <title>Genome assembly of Hibiscus sabdariffa L. provides insights into metabolisms of medicinal natural products.</title>
        <authorList>
            <person name="Kim T."/>
        </authorList>
    </citation>
    <scope>NUCLEOTIDE SEQUENCE [LARGE SCALE GENOMIC DNA]</scope>
    <source>
        <strain evidence="1">TK-2024</strain>
        <tissue evidence="1">Old leaves</tissue>
    </source>
</reference>
<comment type="caution">
    <text evidence="1">The sequence shown here is derived from an EMBL/GenBank/DDBJ whole genome shotgun (WGS) entry which is preliminary data.</text>
</comment>
<proteinExistence type="predicted"/>
<evidence type="ECO:0000313" key="1">
    <source>
        <dbReference type="EMBL" id="KAK8563477.1"/>
    </source>
</evidence>
<dbReference type="EMBL" id="JBBPBM010000011">
    <property type="protein sequence ID" value="KAK8563477.1"/>
    <property type="molecule type" value="Genomic_DNA"/>
</dbReference>
<evidence type="ECO:0000313" key="2">
    <source>
        <dbReference type="Proteomes" id="UP001472677"/>
    </source>
</evidence>
<protein>
    <submittedName>
        <fullName evidence="1">Uncharacterized protein</fullName>
    </submittedName>
</protein>
<dbReference type="Proteomes" id="UP001472677">
    <property type="component" value="Unassembled WGS sequence"/>
</dbReference>
<organism evidence="1 2">
    <name type="scientific">Hibiscus sabdariffa</name>
    <name type="common">roselle</name>
    <dbReference type="NCBI Taxonomy" id="183260"/>
    <lineage>
        <taxon>Eukaryota</taxon>
        <taxon>Viridiplantae</taxon>
        <taxon>Streptophyta</taxon>
        <taxon>Embryophyta</taxon>
        <taxon>Tracheophyta</taxon>
        <taxon>Spermatophyta</taxon>
        <taxon>Magnoliopsida</taxon>
        <taxon>eudicotyledons</taxon>
        <taxon>Gunneridae</taxon>
        <taxon>Pentapetalae</taxon>
        <taxon>rosids</taxon>
        <taxon>malvids</taxon>
        <taxon>Malvales</taxon>
        <taxon>Malvaceae</taxon>
        <taxon>Malvoideae</taxon>
        <taxon>Hibiscus</taxon>
    </lineage>
</organism>
<accession>A0ABR2EQP8</accession>